<dbReference type="AlphaFoldDB" id="A0A937K4C1"/>
<name>A0A937K4C1_9CLOT</name>
<dbReference type="Gene3D" id="3.30.450.90">
    <property type="match status" value="1"/>
</dbReference>
<keyword evidence="2" id="KW-0547">Nucleotide-binding</keyword>
<accession>A0A937K4C1</accession>
<comment type="caution">
    <text evidence="5">The sequence shown here is derived from an EMBL/GenBank/DDBJ whole genome shotgun (WGS) entry which is preliminary data.</text>
</comment>
<dbReference type="Pfam" id="PF05157">
    <property type="entry name" value="MshEN"/>
    <property type="match status" value="1"/>
</dbReference>
<proteinExistence type="inferred from homology"/>
<keyword evidence="6" id="KW-1185">Reference proteome</keyword>
<dbReference type="InterPro" id="IPR037257">
    <property type="entry name" value="T2SS_E_N_sf"/>
</dbReference>
<comment type="similarity">
    <text evidence="1">Belongs to the GSP E family.</text>
</comment>
<dbReference type="CDD" id="cd01129">
    <property type="entry name" value="PulE-GspE-like"/>
    <property type="match status" value="1"/>
</dbReference>
<dbReference type="Pfam" id="PF00437">
    <property type="entry name" value="T2SSE"/>
    <property type="match status" value="1"/>
</dbReference>
<protein>
    <submittedName>
        <fullName evidence="5">Type II/IV secretion system protein</fullName>
    </submittedName>
</protein>
<evidence type="ECO:0000313" key="5">
    <source>
        <dbReference type="EMBL" id="MBL4931035.1"/>
    </source>
</evidence>
<organism evidence="5 6">
    <name type="scientific">Clostridium paridis</name>
    <dbReference type="NCBI Taxonomy" id="2803863"/>
    <lineage>
        <taxon>Bacteria</taxon>
        <taxon>Bacillati</taxon>
        <taxon>Bacillota</taxon>
        <taxon>Clostridia</taxon>
        <taxon>Eubacteriales</taxon>
        <taxon>Clostridiaceae</taxon>
        <taxon>Clostridium</taxon>
    </lineage>
</organism>
<feature type="domain" description="Bacterial type II secretion system protein E" evidence="4">
    <location>
        <begin position="290"/>
        <end position="304"/>
    </location>
</feature>
<dbReference type="GO" id="GO:0005886">
    <property type="term" value="C:plasma membrane"/>
    <property type="evidence" value="ECO:0007669"/>
    <property type="project" value="TreeGrafter"/>
</dbReference>
<keyword evidence="3" id="KW-0067">ATP-binding</keyword>
<dbReference type="GO" id="GO:0016887">
    <property type="term" value="F:ATP hydrolysis activity"/>
    <property type="evidence" value="ECO:0007669"/>
    <property type="project" value="TreeGrafter"/>
</dbReference>
<evidence type="ECO:0000256" key="3">
    <source>
        <dbReference type="ARBA" id="ARBA00022840"/>
    </source>
</evidence>
<reference evidence="5" key="1">
    <citation type="submission" date="2021-01" db="EMBL/GenBank/DDBJ databases">
        <title>Genome public.</title>
        <authorList>
            <person name="Liu C."/>
            <person name="Sun Q."/>
        </authorList>
    </citation>
    <scope>NUCLEOTIDE SEQUENCE</scope>
    <source>
        <strain evidence="5">YIM B02565</strain>
    </source>
</reference>
<dbReference type="PANTHER" id="PTHR30258:SF1">
    <property type="entry name" value="PROTEIN TRANSPORT PROTEIN HOFB HOMOLOG"/>
    <property type="match status" value="1"/>
</dbReference>
<dbReference type="PROSITE" id="PS00662">
    <property type="entry name" value="T2SP_E"/>
    <property type="match status" value="1"/>
</dbReference>
<dbReference type="InterPro" id="IPR007831">
    <property type="entry name" value="T2SS_GspE_N"/>
</dbReference>
<dbReference type="InterPro" id="IPR001482">
    <property type="entry name" value="T2SS/T4SS_dom"/>
</dbReference>
<evidence type="ECO:0000256" key="2">
    <source>
        <dbReference type="ARBA" id="ARBA00022741"/>
    </source>
</evidence>
<dbReference type="SUPFAM" id="SSF160246">
    <property type="entry name" value="EspE N-terminal domain-like"/>
    <property type="match status" value="1"/>
</dbReference>
<evidence type="ECO:0000313" key="6">
    <source>
        <dbReference type="Proteomes" id="UP000623681"/>
    </source>
</evidence>
<dbReference type="PANTHER" id="PTHR30258">
    <property type="entry name" value="TYPE II SECRETION SYSTEM PROTEIN GSPE-RELATED"/>
    <property type="match status" value="1"/>
</dbReference>
<dbReference type="Proteomes" id="UP000623681">
    <property type="component" value="Unassembled WGS sequence"/>
</dbReference>
<dbReference type="Gene3D" id="3.30.300.160">
    <property type="entry name" value="Type II secretion system, protein E, N-terminal domain"/>
    <property type="match status" value="1"/>
</dbReference>
<evidence type="ECO:0000259" key="4">
    <source>
        <dbReference type="PROSITE" id="PS00662"/>
    </source>
</evidence>
<dbReference type="GO" id="GO:0005524">
    <property type="term" value="F:ATP binding"/>
    <property type="evidence" value="ECO:0007669"/>
    <property type="project" value="UniProtKB-KW"/>
</dbReference>
<evidence type="ECO:0000256" key="1">
    <source>
        <dbReference type="ARBA" id="ARBA00006611"/>
    </source>
</evidence>
<gene>
    <name evidence="5" type="ORF">JK634_04395</name>
</gene>
<dbReference type="RefSeq" id="WP_202766409.1">
    <property type="nucleotide sequence ID" value="NZ_JAESWA010000017.1"/>
</dbReference>
<dbReference type="SUPFAM" id="SSF52540">
    <property type="entry name" value="P-loop containing nucleoside triphosphate hydrolases"/>
    <property type="match status" value="1"/>
</dbReference>
<dbReference type="InterPro" id="IPR027417">
    <property type="entry name" value="P-loop_NTPase"/>
</dbReference>
<dbReference type="EMBL" id="JAESWA010000017">
    <property type="protein sequence ID" value="MBL4931035.1"/>
    <property type="molecule type" value="Genomic_DNA"/>
</dbReference>
<sequence length="467" mass="53013">MNLGGELSLDNIDIGLLKEVPLDICEKYNIIPIGRYNGKVYVAMSSVSAEMIKYLEQNFSTAIVPIKSTEKSIKKLIKDGFGVRIYKKDIDTEGNIINDAISKKASDIHFEPFEKEVLIKYRLNGSLILAFKIDKDKYLNIATRIKIKSNMDFSDKLRPQDGKMLHNMKNGELLDLRVSTLPTYYGEKIVIRVLYNNWDKYNLESLNFSKDDLSLLKRALAVRNGMIVVNGPTGSGKSTTLYSILNEEKGKDVNITTIEDPVEMLINGINQVGVNIKAGITFSTGLRSILRQDPDIIMIGEIRDEETARIAVRAAITGHKVYTTIHTKSPYEVFSRLKEMGIEEYLLMDSLILVISQRLVKRNCSKCNTVHKISDEIRNKNKISMEVYYKGTGCEECNYTGTQGRMLIYDMLFIKDIEKANIKEYLRGEVGSRFSSSFFTRLKNLLEEGVISLDTYMNFLEGENIEA</sequence>
<dbReference type="Gene3D" id="3.40.50.300">
    <property type="entry name" value="P-loop containing nucleotide triphosphate hydrolases"/>
    <property type="match status" value="1"/>
</dbReference>